<dbReference type="OrthoDB" id="5769716at2"/>
<evidence type="ECO:0000313" key="3">
    <source>
        <dbReference type="EMBL" id="SHJ00197.1"/>
    </source>
</evidence>
<organism evidence="3 4">
    <name type="scientific">Nocardiopsis flavescens</name>
    <dbReference type="NCBI Taxonomy" id="758803"/>
    <lineage>
        <taxon>Bacteria</taxon>
        <taxon>Bacillati</taxon>
        <taxon>Actinomycetota</taxon>
        <taxon>Actinomycetes</taxon>
        <taxon>Streptosporangiales</taxon>
        <taxon>Nocardiopsidaceae</taxon>
        <taxon>Nocardiopsis</taxon>
    </lineage>
</organism>
<keyword evidence="1" id="KW-0723">Serine/threonine-protein kinase</keyword>
<sequence length="147" mass="15082">MTSVPERAEAVRLPIRGDGDLTAVRHQVRALARELGFGLVQQTKIVTAASELARNTLLHGGGGEVEVVRLEGPSGPGLRVSFTDSGPGIPDVERALQDGFSTANGLGMGLGGAKRLVQEFGIEQAPGGGARVTIASWAVSRPAGFGA</sequence>
<keyword evidence="4" id="KW-1185">Reference proteome</keyword>
<dbReference type="Pfam" id="PF02518">
    <property type="entry name" value="HATPase_c"/>
    <property type="match status" value="1"/>
</dbReference>
<evidence type="ECO:0000256" key="1">
    <source>
        <dbReference type="ARBA" id="ARBA00022527"/>
    </source>
</evidence>
<reference evidence="3 4" key="1">
    <citation type="submission" date="2016-11" db="EMBL/GenBank/DDBJ databases">
        <authorList>
            <person name="Jaros S."/>
            <person name="Januszkiewicz K."/>
            <person name="Wedrychowicz H."/>
        </authorList>
    </citation>
    <scope>NUCLEOTIDE SEQUENCE [LARGE SCALE GENOMIC DNA]</scope>
    <source>
        <strain evidence="3 4">CGMCC 4.5723</strain>
    </source>
</reference>
<name>A0A1M6FR76_9ACTN</name>
<proteinExistence type="predicted"/>
<dbReference type="PANTHER" id="PTHR35526:SF3">
    <property type="entry name" value="ANTI-SIGMA-F FACTOR RSBW"/>
    <property type="match status" value="1"/>
</dbReference>
<evidence type="ECO:0000259" key="2">
    <source>
        <dbReference type="SMART" id="SM00387"/>
    </source>
</evidence>
<protein>
    <submittedName>
        <fullName evidence="3">Serine/threonine-protein kinase RsbT</fullName>
    </submittedName>
</protein>
<dbReference type="STRING" id="758803.SAMN05421803_103121"/>
<evidence type="ECO:0000313" key="4">
    <source>
        <dbReference type="Proteomes" id="UP000184452"/>
    </source>
</evidence>
<dbReference type="CDD" id="cd16934">
    <property type="entry name" value="HATPase_RsbT-like"/>
    <property type="match status" value="1"/>
</dbReference>
<dbReference type="AlphaFoldDB" id="A0A1M6FR76"/>
<dbReference type="GO" id="GO:0004674">
    <property type="term" value="F:protein serine/threonine kinase activity"/>
    <property type="evidence" value="ECO:0007669"/>
    <property type="project" value="UniProtKB-KW"/>
</dbReference>
<keyword evidence="3" id="KW-0418">Kinase</keyword>
<gene>
    <name evidence="3" type="ORF">SAMN05421803_103121</name>
</gene>
<dbReference type="InterPro" id="IPR050267">
    <property type="entry name" value="Anti-sigma-factor_SerPK"/>
</dbReference>
<feature type="domain" description="Histidine kinase/HSP90-like ATPase" evidence="2">
    <location>
        <begin position="40"/>
        <end position="140"/>
    </location>
</feature>
<dbReference type="Proteomes" id="UP000184452">
    <property type="component" value="Unassembled WGS sequence"/>
</dbReference>
<dbReference type="Gene3D" id="3.30.565.10">
    <property type="entry name" value="Histidine kinase-like ATPase, C-terminal domain"/>
    <property type="match status" value="1"/>
</dbReference>
<dbReference type="InterPro" id="IPR003594">
    <property type="entry name" value="HATPase_dom"/>
</dbReference>
<dbReference type="RefSeq" id="WP_073376746.1">
    <property type="nucleotide sequence ID" value="NZ_FQZK01000003.1"/>
</dbReference>
<accession>A0A1M6FR76</accession>
<keyword evidence="3" id="KW-0808">Transferase</keyword>
<dbReference type="EMBL" id="FQZK01000003">
    <property type="protein sequence ID" value="SHJ00197.1"/>
    <property type="molecule type" value="Genomic_DNA"/>
</dbReference>
<dbReference type="SUPFAM" id="SSF55874">
    <property type="entry name" value="ATPase domain of HSP90 chaperone/DNA topoisomerase II/histidine kinase"/>
    <property type="match status" value="1"/>
</dbReference>
<dbReference type="InterPro" id="IPR036890">
    <property type="entry name" value="HATPase_C_sf"/>
</dbReference>
<dbReference type="SMART" id="SM00387">
    <property type="entry name" value="HATPase_c"/>
    <property type="match status" value="1"/>
</dbReference>
<dbReference type="PANTHER" id="PTHR35526">
    <property type="entry name" value="ANTI-SIGMA-F FACTOR RSBW-RELATED"/>
    <property type="match status" value="1"/>
</dbReference>